<dbReference type="PANTHER" id="PTHR31143:SF2">
    <property type="entry name" value="FR47-LIKE DOMAIN-CONTAINING PROTEIN-RELATED"/>
    <property type="match status" value="1"/>
</dbReference>
<dbReference type="RefSeq" id="WP_221919162.1">
    <property type="nucleotide sequence ID" value="NZ_CP173660.1"/>
</dbReference>
<dbReference type="EMBL" id="VIRV01000001">
    <property type="protein sequence ID" value="MBY0757688.1"/>
    <property type="molecule type" value="Genomic_DNA"/>
</dbReference>
<dbReference type="PANTHER" id="PTHR31143">
    <property type="match status" value="1"/>
</dbReference>
<keyword evidence="3" id="KW-1185">Reference proteome</keyword>
<sequence length="253" mass="29096">MIVKLQDPCAAEKLFEGWNETVIWSCLDRVMGCMYADSKEHPVTAAACLGDFCFLAGEPSEELLQECAGQSEREMLILVGREERWNTLIEKCFPEKIRKFTRYAFRKDPASFDEENLRAEAAKLPEEFEIRLMDETLYGRCRQEEWSKDLAGQFRDYTHFDQYAVGIVAVKGDEIVAGASAYSAYKGGIEVEIDTKEAYRRRGLATACGARLILECKKRGLYPSWDAHNLQSKRLAQKLGYQFDYEYTSYELF</sequence>
<proteinExistence type="predicted"/>
<evidence type="ECO:0000313" key="2">
    <source>
        <dbReference type="EMBL" id="MBY0757688.1"/>
    </source>
</evidence>
<dbReference type="PROSITE" id="PS51186">
    <property type="entry name" value="GNAT"/>
    <property type="match status" value="1"/>
</dbReference>
<dbReference type="Proteomes" id="UP000779049">
    <property type="component" value="Unassembled WGS sequence"/>
</dbReference>
<accession>A0ABS7L3S3</accession>
<organism evidence="2 3">
    <name type="scientific">Sellimonas caecigallum</name>
    <dbReference type="NCBI Taxonomy" id="2592333"/>
    <lineage>
        <taxon>Bacteria</taxon>
        <taxon>Bacillati</taxon>
        <taxon>Bacillota</taxon>
        <taxon>Clostridia</taxon>
        <taxon>Lachnospirales</taxon>
        <taxon>Lachnospiraceae</taxon>
        <taxon>Sellimonas</taxon>
    </lineage>
</organism>
<dbReference type="CDD" id="cd04301">
    <property type="entry name" value="NAT_SF"/>
    <property type="match status" value="1"/>
</dbReference>
<feature type="domain" description="N-acetyltransferase" evidence="1">
    <location>
        <begin position="115"/>
        <end position="253"/>
    </location>
</feature>
<dbReference type="Gene3D" id="3.40.630.110">
    <property type="entry name" value="GNAT acetyltransferase-like"/>
    <property type="match status" value="1"/>
</dbReference>
<dbReference type="InterPro" id="IPR042573">
    <property type="entry name" value="GNAT_acetyltra_N"/>
</dbReference>
<dbReference type="InterPro" id="IPR000182">
    <property type="entry name" value="GNAT_dom"/>
</dbReference>
<evidence type="ECO:0000259" key="1">
    <source>
        <dbReference type="PROSITE" id="PS51186"/>
    </source>
</evidence>
<dbReference type="Pfam" id="PF12746">
    <property type="entry name" value="GNAT_acetyltran"/>
    <property type="match status" value="1"/>
</dbReference>
<evidence type="ECO:0000313" key="3">
    <source>
        <dbReference type="Proteomes" id="UP000779049"/>
    </source>
</evidence>
<reference evidence="2 3" key="1">
    <citation type="journal article" date="2020" name="New Microbes New Infect">
        <title>Sellimonas caecigallum sp. nov., description and genome sequence of a new member of the Sellimonas genus isolated from the cecum of feral chicken.</title>
        <authorList>
            <person name="Wongkuna S."/>
            <person name="Ghimire S."/>
            <person name="Antony L."/>
            <person name="Chankhamhaengdecha S."/>
            <person name="Janvilisri T."/>
            <person name="Scaria J."/>
        </authorList>
    </citation>
    <scope>NUCLEOTIDE SEQUENCE [LARGE SCALE GENOMIC DNA]</scope>
    <source>
        <strain evidence="2 3">SW451</strain>
    </source>
</reference>
<dbReference type="Gene3D" id="3.40.630.30">
    <property type="match status" value="1"/>
</dbReference>
<protein>
    <submittedName>
        <fullName evidence="2">GNAT family N-acetyltransferase</fullName>
    </submittedName>
</protein>
<gene>
    <name evidence="2" type="ORF">FLB61_00975</name>
</gene>
<comment type="caution">
    <text evidence="2">The sequence shown here is derived from an EMBL/GenBank/DDBJ whole genome shotgun (WGS) entry which is preliminary data.</text>
</comment>
<name>A0ABS7L3S3_9FIRM</name>
<dbReference type="InterPro" id="IPR016181">
    <property type="entry name" value="Acyl_CoA_acyltransferase"/>
</dbReference>
<dbReference type="SUPFAM" id="SSF55729">
    <property type="entry name" value="Acyl-CoA N-acyltransferases (Nat)"/>
    <property type="match status" value="1"/>
</dbReference>
<dbReference type="InterPro" id="IPR027365">
    <property type="entry name" value="GNAT_acetyltra_YdfB-like"/>
</dbReference>